<evidence type="ECO:0000256" key="4">
    <source>
        <dbReference type="ARBA" id="ARBA00022989"/>
    </source>
</evidence>
<name>A0A7R8UBC3_HERIL</name>
<dbReference type="PANTHER" id="PTHR42643">
    <property type="entry name" value="IONOTROPIC RECEPTOR 20A-RELATED"/>
    <property type="match status" value="1"/>
</dbReference>
<dbReference type="PANTHER" id="PTHR42643:SF39">
    <property type="entry name" value="IONOTROPIC RECEPTOR 56A-RELATED"/>
    <property type="match status" value="1"/>
</dbReference>
<evidence type="ECO:0000256" key="3">
    <source>
        <dbReference type="ARBA" id="ARBA00022692"/>
    </source>
</evidence>
<dbReference type="FunCoup" id="A0A7R8UBC3">
    <property type="interactions" value="40"/>
</dbReference>
<evidence type="ECO:0008006" key="11">
    <source>
        <dbReference type="Google" id="ProtNLM"/>
    </source>
</evidence>
<keyword evidence="10" id="KW-1185">Reference proteome</keyword>
<dbReference type="InParanoid" id="A0A7R8UBC3"/>
<dbReference type="OrthoDB" id="8044407at2759"/>
<dbReference type="InterPro" id="IPR052192">
    <property type="entry name" value="Insect_Ionotropic_Sensory_Rcpt"/>
</dbReference>
<evidence type="ECO:0000256" key="1">
    <source>
        <dbReference type="ARBA" id="ARBA00004651"/>
    </source>
</evidence>
<gene>
    <name evidence="9" type="ORF">HERILL_LOCUS198</name>
</gene>
<evidence type="ECO:0000256" key="6">
    <source>
        <dbReference type="ARBA" id="ARBA00023170"/>
    </source>
</evidence>
<evidence type="ECO:0000256" key="5">
    <source>
        <dbReference type="ARBA" id="ARBA00023136"/>
    </source>
</evidence>
<evidence type="ECO:0000313" key="10">
    <source>
        <dbReference type="Proteomes" id="UP000594454"/>
    </source>
</evidence>
<evidence type="ECO:0000256" key="7">
    <source>
        <dbReference type="ARBA" id="ARBA00023180"/>
    </source>
</evidence>
<dbReference type="Proteomes" id="UP000594454">
    <property type="component" value="Chromosome 1"/>
</dbReference>
<keyword evidence="4 8" id="KW-1133">Transmembrane helix</keyword>
<dbReference type="GO" id="GO:0005886">
    <property type="term" value="C:plasma membrane"/>
    <property type="evidence" value="ECO:0007669"/>
    <property type="project" value="UniProtKB-SubCell"/>
</dbReference>
<keyword evidence="6" id="KW-0675">Receptor</keyword>
<keyword evidence="5 8" id="KW-0472">Membrane</keyword>
<keyword evidence="2" id="KW-1003">Cell membrane</keyword>
<dbReference type="AlphaFoldDB" id="A0A7R8UBC3"/>
<keyword evidence="3 8" id="KW-0812">Transmembrane</keyword>
<evidence type="ECO:0000313" key="9">
    <source>
        <dbReference type="EMBL" id="CAD7076804.1"/>
    </source>
</evidence>
<proteinExistence type="predicted"/>
<reference evidence="9 10" key="1">
    <citation type="submission" date="2020-11" db="EMBL/GenBank/DDBJ databases">
        <authorList>
            <person name="Wallbank WR R."/>
            <person name="Pardo Diaz C."/>
            <person name="Kozak K."/>
            <person name="Martin S."/>
            <person name="Jiggins C."/>
            <person name="Moest M."/>
            <person name="Warren A I."/>
            <person name="Generalovic N T."/>
            <person name="Byers J.R.P. K."/>
            <person name="Montejo-Kovacevich G."/>
            <person name="Yen C E."/>
        </authorList>
    </citation>
    <scope>NUCLEOTIDE SEQUENCE [LARGE SCALE GENOMIC DNA]</scope>
</reference>
<evidence type="ECO:0000256" key="8">
    <source>
        <dbReference type="SAM" id="Phobius"/>
    </source>
</evidence>
<sequence length="408" mass="47713">MFAGPLLALVINGLLHESANLTRYISDIETNYRFHSLVFIAPNHSVLNIIDFKILKTPIIYLVDALIMEYRDFQNFNNLFVVFTENNELLSQRTVFYHSKSIVRHGKVMVWNVDVKQGSDSNHFQSIFELFWKKSILQVIAVNPRKDESVDVFTYTPFPAITISKVENRQFPFKKAPLNLMGYPVRSYVTGYSLILVSLYNSTLTSLYTTKVYEKALRTVEDMMEANLSIMVHDNEWGLEENLIEPKIFRKQFLPVDANVIHDHRDGFNTSFGYVSGSDKITWLLEQQTYFKRPLFRPPIYCFALVNMFLGMQYFTPYEEALDTVILQTFEAGLREKWLKESFDESVDAGIVKRIIVSESRYKPLILENLEYFWIFWACGMILSMISFIIETNLSRARFLATRLFDYM</sequence>
<feature type="transmembrane region" description="Helical" evidence="8">
    <location>
        <begin position="372"/>
        <end position="390"/>
    </location>
</feature>
<keyword evidence="7" id="KW-0325">Glycoprotein</keyword>
<protein>
    <recommendedName>
        <fullName evidence="11">Ionotropic receptor</fullName>
    </recommendedName>
</protein>
<organism evidence="9 10">
    <name type="scientific">Hermetia illucens</name>
    <name type="common">Black soldier fly</name>
    <dbReference type="NCBI Taxonomy" id="343691"/>
    <lineage>
        <taxon>Eukaryota</taxon>
        <taxon>Metazoa</taxon>
        <taxon>Ecdysozoa</taxon>
        <taxon>Arthropoda</taxon>
        <taxon>Hexapoda</taxon>
        <taxon>Insecta</taxon>
        <taxon>Pterygota</taxon>
        <taxon>Neoptera</taxon>
        <taxon>Endopterygota</taxon>
        <taxon>Diptera</taxon>
        <taxon>Brachycera</taxon>
        <taxon>Stratiomyomorpha</taxon>
        <taxon>Stratiomyidae</taxon>
        <taxon>Hermetiinae</taxon>
        <taxon>Hermetia</taxon>
    </lineage>
</organism>
<evidence type="ECO:0000256" key="2">
    <source>
        <dbReference type="ARBA" id="ARBA00022475"/>
    </source>
</evidence>
<dbReference type="EMBL" id="LR899009">
    <property type="protein sequence ID" value="CAD7076804.1"/>
    <property type="molecule type" value="Genomic_DNA"/>
</dbReference>
<accession>A0A7R8UBC3</accession>
<comment type="subcellular location">
    <subcellularLocation>
        <location evidence="1">Cell membrane</location>
        <topology evidence="1">Multi-pass membrane protein</topology>
    </subcellularLocation>
</comment>